<accession>A0AAV9Q1W4</accession>
<dbReference type="PANTHER" id="PTHR37540:SF5">
    <property type="entry name" value="TRANSCRIPTION FACTOR DOMAIN-CONTAINING PROTEIN"/>
    <property type="match status" value="1"/>
</dbReference>
<evidence type="ECO:0000313" key="2">
    <source>
        <dbReference type="EMBL" id="KAK5532312.1"/>
    </source>
</evidence>
<dbReference type="Proteomes" id="UP001345827">
    <property type="component" value="Unassembled WGS sequence"/>
</dbReference>
<feature type="compositionally biased region" description="Polar residues" evidence="1">
    <location>
        <begin position="99"/>
        <end position="113"/>
    </location>
</feature>
<gene>
    <name evidence="2" type="ORF">LTR25_007845</name>
</gene>
<name>A0AAV9Q1W4_9PEZI</name>
<evidence type="ECO:0000313" key="3">
    <source>
        <dbReference type="Proteomes" id="UP001345827"/>
    </source>
</evidence>
<organism evidence="2 3">
    <name type="scientific">Vermiconidia calcicola</name>
    <dbReference type="NCBI Taxonomy" id="1690605"/>
    <lineage>
        <taxon>Eukaryota</taxon>
        <taxon>Fungi</taxon>
        <taxon>Dikarya</taxon>
        <taxon>Ascomycota</taxon>
        <taxon>Pezizomycotina</taxon>
        <taxon>Dothideomycetes</taxon>
        <taxon>Dothideomycetidae</taxon>
        <taxon>Mycosphaerellales</taxon>
        <taxon>Extremaceae</taxon>
        <taxon>Vermiconidia</taxon>
    </lineage>
</organism>
<sequence>MVKLFFVHTSPATRSRKDDAAQQAEIRSHAAIVGHHRKARRRPPNSETSSIKSAPSPASIFDTTSIRTALSPASSVTIASPSSISHGDAEDESPDCSRDSNYPPTRTRTSQSPALDAGPYFRGTRTDPFNCIATEHPHLLAASVDYFSSVTVPAHSAIYELFNITNIYNGYWFELMSDPDFAYTGVCLTLRVRELSCDSNAKPSEEVLTALAVALSRIRKRLAKSDSAGDDISVTAVSFMAAIAKAIGDGQSHQKHKQALKCMVKARGGLDKLGHGGMDKCLLLQREGFWSIAEGTTIFADERQEVVSIYPELPISGNNLEMTRSLPAGFQALAHLGKLSIQVLEVLTRTQQKAQIMKKKAASVARSPDLFKTQKRRYSDFRESCPCLSEPDVDGVASMEKLLVLALIIYCSSNFTPTRSNTVLYDTCRKRLQSDIWTARPDGVAEATCLIWVAAMLVWSWTTTSNKLTAEGISCIKKLRGSIMYGLAWKDLEMVLYRFFWSENMSACLEKHYGSSLDTG</sequence>
<dbReference type="AlphaFoldDB" id="A0AAV9Q1W4"/>
<dbReference type="EMBL" id="JAXLQG010000015">
    <property type="protein sequence ID" value="KAK5532312.1"/>
    <property type="molecule type" value="Genomic_DNA"/>
</dbReference>
<feature type="region of interest" description="Disordered" evidence="1">
    <location>
        <begin position="77"/>
        <end position="119"/>
    </location>
</feature>
<keyword evidence="3" id="KW-1185">Reference proteome</keyword>
<feature type="region of interest" description="Disordered" evidence="1">
    <location>
        <begin position="8"/>
        <end position="58"/>
    </location>
</feature>
<dbReference type="PANTHER" id="PTHR37540">
    <property type="entry name" value="TRANSCRIPTION FACTOR (ACR-2), PUTATIVE-RELATED-RELATED"/>
    <property type="match status" value="1"/>
</dbReference>
<evidence type="ECO:0000256" key="1">
    <source>
        <dbReference type="SAM" id="MobiDB-lite"/>
    </source>
</evidence>
<protein>
    <submittedName>
        <fullName evidence="2">Uncharacterized protein</fullName>
    </submittedName>
</protein>
<proteinExistence type="predicted"/>
<feature type="compositionally biased region" description="Basic residues" evidence="1">
    <location>
        <begin position="34"/>
        <end position="43"/>
    </location>
</feature>
<comment type="caution">
    <text evidence="2">The sequence shown here is derived from an EMBL/GenBank/DDBJ whole genome shotgun (WGS) entry which is preliminary data.</text>
</comment>
<reference evidence="2 3" key="1">
    <citation type="submission" date="2023-06" db="EMBL/GenBank/DDBJ databases">
        <title>Black Yeasts Isolated from many extreme environments.</title>
        <authorList>
            <person name="Coleine C."/>
            <person name="Stajich J.E."/>
            <person name="Selbmann L."/>
        </authorList>
    </citation>
    <scope>NUCLEOTIDE SEQUENCE [LARGE SCALE GENOMIC DNA]</scope>
    <source>
        <strain evidence="2 3">CCFEE 5887</strain>
    </source>
</reference>
<feature type="compositionally biased region" description="Low complexity" evidence="1">
    <location>
        <begin position="49"/>
        <end position="58"/>
    </location>
</feature>